<dbReference type="GO" id="GO:0008270">
    <property type="term" value="F:zinc ion binding"/>
    <property type="evidence" value="ECO:0007669"/>
    <property type="project" value="InterPro"/>
</dbReference>
<protein>
    <recommendedName>
        <fullName evidence="6">Zn(2)-C6 fungal-type domain-containing protein</fullName>
    </recommendedName>
</protein>
<dbReference type="OMA" id="KFKDQNH"/>
<dbReference type="AlphaFoldDB" id="A0A0U4YXW8"/>
<gene>
    <name evidence="7" type="ORF">ASPCAL01549</name>
</gene>
<feature type="region of interest" description="Disordered" evidence="5">
    <location>
        <begin position="63"/>
        <end position="82"/>
    </location>
</feature>
<dbReference type="STRING" id="454130.A0A0U4YXW8"/>
<feature type="compositionally biased region" description="Polar residues" evidence="5">
    <location>
        <begin position="473"/>
        <end position="491"/>
    </location>
</feature>
<dbReference type="GO" id="GO:0000981">
    <property type="term" value="F:DNA-binding transcription factor activity, RNA polymerase II-specific"/>
    <property type="evidence" value="ECO:0007669"/>
    <property type="project" value="InterPro"/>
</dbReference>
<feature type="region of interest" description="Disordered" evidence="5">
    <location>
        <begin position="468"/>
        <end position="493"/>
    </location>
</feature>
<dbReference type="InterPro" id="IPR036864">
    <property type="entry name" value="Zn2-C6_fun-type_DNA-bd_sf"/>
</dbReference>
<dbReference type="PANTHER" id="PTHR38791:SF13">
    <property type="entry name" value="ZN(2)-C6 FUNGAL-TYPE DOMAIN-CONTAINING PROTEIN"/>
    <property type="match status" value="1"/>
</dbReference>
<dbReference type="InterPro" id="IPR001138">
    <property type="entry name" value="Zn2Cys6_DnaBD"/>
</dbReference>
<evidence type="ECO:0000313" key="7">
    <source>
        <dbReference type="EMBL" id="CEL01973.1"/>
    </source>
</evidence>
<keyword evidence="4" id="KW-0539">Nucleus</keyword>
<dbReference type="PROSITE" id="PS50048">
    <property type="entry name" value="ZN2_CY6_FUNGAL_2"/>
    <property type="match status" value="1"/>
</dbReference>
<dbReference type="EMBL" id="CDMC01000001">
    <property type="protein sequence ID" value="CEL01973.1"/>
    <property type="molecule type" value="Genomic_DNA"/>
</dbReference>
<keyword evidence="8" id="KW-1185">Reference proteome</keyword>
<dbReference type="OrthoDB" id="2991872at2759"/>
<evidence type="ECO:0000256" key="4">
    <source>
        <dbReference type="ARBA" id="ARBA00023242"/>
    </source>
</evidence>
<evidence type="ECO:0000259" key="6">
    <source>
        <dbReference type="PROSITE" id="PS50048"/>
    </source>
</evidence>
<keyword evidence="3" id="KW-0804">Transcription</keyword>
<dbReference type="SUPFAM" id="SSF57701">
    <property type="entry name" value="Zn2/Cys6 DNA-binding domain"/>
    <property type="match status" value="1"/>
</dbReference>
<evidence type="ECO:0000256" key="5">
    <source>
        <dbReference type="SAM" id="MobiDB-lite"/>
    </source>
</evidence>
<feature type="compositionally biased region" description="Basic and acidic residues" evidence="5">
    <location>
        <begin position="68"/>
        <end position="79"/>
    </location>
</feature>
<dbReference type="Gene3D" id="4.10.240.10">
    <property type="entry name" value="Zn(2)-C6 fungal-type DNA-binding domain"/>
    <property type="match status" value="1"/>
</dbReference>
<sequence length="581" mass="64366">MVNRGPSGACVTCKKRRVKCDEARPHCGPCQRLALHCGGYKTKFANLKFRDETKKVCARVAKRQGSADTDRSQDHDHNKGHGLVLQRPLSQPDTAVPFYIQLYVSPGREIESARGFFEMLIPIYNSQAQDSALTLAVSAVASGIQSLWRHGSFQSLSSPAERYHTRAVKSLRRALQDRNEWGQPATMLAVLALQWYENIAAVYGLRSATRIHHNGAVSLLPFVASKYAHVDDKASTYVRRFILHAEVSSALRQERPVQGIVYSWIAGKHSIAAPDNPSAALDAIGASVAELQARYKQLSRPQSQTLSAAQDARDWIAEAKHIDGQLMAWAETVPDHWRPVKLFSGSDMDPSIPTYQAVCEIYPSCQIGAIWNLYRVQRLLLARIIITSLGIISESTSTFLGLTMEDDVWGWGWVAEEFAGHLHTLQTLVDEICHCVPFYLGNRTRTLGIRDFADETIILPSCQPQPAHVTAQAEGTSPHSTPGQSPSYASRDQQHKRSLIAQGPWHLMSPLSRLLTLFSKDHGPLPVSLLRPGQHEWIRGQFLRVLGLLRILPGGIGYVDDISVEDLAQAVRKGAIFMSGP</sequence>
<proteinExistence type="predicted"/>
<reference evidence="8" key="1">
    <citation type="journal article" date="2016" name="Genome Announc.">
        <title>Draft genome sequences of fungus Aspergillus calidoustus.</title>
        <authorList>
            <person name="Horn F."/>
            <person name="Linde J."/>
            <person name="Mattern D.J."/>
            <person name="Walther G."/>
            <person name="Guthke R."/>
            <person name="Scherlach K."/>
            <person name="Martin K."/>
            <person name="Brakhage A.A."/>
            <person name="Petzke L."/>
            <person name="Valiante V."/>
        </authorList>
    </citation>
    <scope>NUCLEOTIDE SEQUENCE [LARGE SCALE GENOMIC DNA]</scope>
    <source>
        <strain evidence="8">SF006504</strain>
    </source>
</reference>
<keyword evidence="2" id="KW-0238">DNA-binding</keyword>
<evidence type="ECO:0000256" key="1">
    <source>
        <dbReference type="ARBA" id="ARBA00023015"/>
    </source>
</evidence>
<evidence type="ECO:0000256" key="3">
    <source>
        <dbReference type="ARBA" id="ARBA00023163"/>
    </source>
</evidence>
<name>A0A0U4YXW8_ASPCI</name>
<dbReference type="InterPro" id="IPR053175">
    <property type="entry name" value="DHMBA_Reg_Transcription_Factor"/>
</dbReference>
<dbReference type="GO" id="GO:0003677">
    <property type="term" value="F:DNA binding"/>
    <property type="evidence" value="ECO:0007669"/>
    <property type="project" value="UniProtKB-KW"/>
</dbReference>
<evidence type="ECO:0000313" key="8">
    <source>
        <dbReference type="Proteomes" id="UP000054771"/>
    </source>
</evidence>
<dbReference type="InterPro" id="IPR021858">
    <property type="entry name" value="Fun_TF"/>
</dbReference>
<dbReference type="Pfam" id="PF11951">
    <property type="entry name" value="Fungal_trans_2"/>
    <property type="match status" value="1"/>
</dbReference>
<accession>A0A0U4YXW8</accession>
<dbReference type="CDD" id="cd00067">
    <property type="entry name" value="GAL4"/>
    <property type="match status" value="1"/>
</dbReference>
<dbReference type="SMART" id="SM00066">
    <property type="entry name" value="GAL4"/>
    <property type="match status" value="1"/>
</dbReference>
<evidence type="ECO:0000256" key="2">
    <source>
        <dbReference type="ARBA" id="ARBA00023125"/>
    </source>
</evidence>
<organism evidence="7 8">
    <name type="scientific">Aspergillus calidoustus</name>
    <dbReference type="NCBI Taxonomy" id="454130"/>
    <lineage>
        <taxon>Eukaryota</taxon>
        <taxon>Fungi</taxon>
        <taxon>Dikarya</taxon>
        <taxon>Ascomycota</taxon>
        <taxon>Pezizomycotina</taxon>
        <taxon>Eurotiomycetes</taxon>
        <taxon>Eurotiomycetidae</taxon>
        <taxon>Eurotiales</taxon>
        <taxon>Aspergillaceae</taxon>
        <taxon>Aspergillus</taxon>
        <taxon>Aspergillus subgen. Nidulantes</taxon>
    </lineage>
</organism>
<keyword evidence="1" id="KW-0805">Transcription regulation</keyword>
<dbReference type="Proteomes" id="UP000054771">
    <property type="component" value="Unassembled WGS sequence"/>
</dbReference>
<dbReference type="PROSITE" id="PS00463">
    <property type="entry name" value="ZN2_CY6_FUNGAL_1"/>
    <property type="match status" value="1"/>
</dbReference>
<feature type="domain" description="Zn(2)-C6 fungal-type" evidence="6">
    <location>
        <begin position="9"/>
        <end position="37"/>
    </location>
</feature>
<dbReference type="Pfam" id="PF00172">
    <property type="entry name" value="Zn_clus"/>
    <property type="match status" value="1"/>
</dbReference>
<dbReference type="PANTHER" id="PTHR38791">
    <property type="entry name" value="ZN(II)2CYS6 TRANSCRIPTION FACTOR (EUROFUNG)-RELATED-RELATED"/>
    <property type="match status" value="1"/>
</dbReference>